<organism evidence="2">
    <name type="scientific">Arundo donax</name>
    <name type="common">Giant reed</name>
    <name type="synonym">Donax arundinaceus</name>
    <dbReference type="NCBI Taxonomy" id="35708"/>
    <lineage>
        <taxon>Eukaryota</taxon>
        <taxon>Viridiplantae</taxon>
        <taxon>Streptophyta</taxon>
        <taxon>Embryophyta</taxon>
        <taxon>Tracheophyta</taxon>
        <taxon>Spermatophyta</taxon>
        <taxon>Magnoliopsida</taxon>
        <taxon>Liliopsida</taxon>
        <taxon>Poales</taxon>
        <taxon>Poaceae</taxon>
        <taxon>PACMAD clade</taxon>
        <taxon>Arundinoideae</taxon>
        <taxon>Arundineae</taxon>
        <taxon>Arundo</taxon>
    </lineage>
</organism>
<proteinExistence type="predicted"/>
<feature type="signal peptide" evidence="1">
    <location>
        <begin position="1"/>
        <end position="17"/>
    </location>
</feature>
<name>A0A0A9FL03_ARUDO</name>
<evidence type="ECO:0000313" key="2">
    <source>
        <dbReference type="EMBL" id="JAE11919.1"/>
    </source>
</evidence>
<dbReference type="EMBL" id="GBRH01185977">
    <property type="protein sequence ID" value="JAE11919.1"/>
    <property type="molecule type" value="Transcribed_RNA"/>
</dbReference>
<dbReference type="AlphaFoldDB" id="A0A0A9FL03"/>
<accession>A0A0A9FL03</accession>
<evidence type="ECO:0000256" key="1">
    <source>
        <dbReference type="SAM" id="SignalP"/>
    </source>
</evidence>
<reference evidence="2" key="1">
    <citation type="submission" date="2014-09" db="EMBL/GenBank/DDBJ databases">
        <authorList>
            <person name="Magalhaes I.L.F."/>
            <person name="Oliveira U."/>
            <person name="Santos F.R."/>
            <person name="Vidigal T.H.D.A."/>
            <person name="Brescovit A.D."/>
            <person name="Santos A.J."/>
        </authorList>
    </citation>
    <scope>NUCLEOTIDE SEQUENCE</scope>
    <source>
        <tissue evidence="2">Shoot tissue taken approximately 20 cm above the soil surface</tissue>
    </source>
</reference>
<feature type="chain" id="PRO_5002045838" evidence="1">
    <location>
        <begin position="18"/>
        <end position="66"/>
    </location>
</feature>
<reference evidence="2" key="2">
    <citation type="journal article" date="2015" name="Data Brief">
        <title>Shoot transcriptome of the giant reed, Arundo donax.</title>
        <authorList>
            <person name="Barrero R.A."/>
            <person name="Guerrero F.D."/>
            <person name="Moolhuijzen P."/>
            <person name="Goolsby J.A."/>
            <person name="Tidwell J."/>
            <person name="Bellgard S.E."/>
            <person name="Bellgard M.I."/>
        </authorList>
    </citation>
    <scope>NUCLEOTIDE SEQUENCE</scope>
    <source>
        <tissue evidence="2">Shoot tissue taken approximately 20 cm above the soil surface</tissue>
    </source>
</reference>
<keyword evidence="1" id="KW-0732">Signal</keyword>
<sequence length="66" mass="7496">MWSLLSSLFLHIIPTSGRMWLEDWLWFSISSTTYSKGSCNKELKELRIPFSILPVTSGTRVASMSA</sequence>
<protein>
    <submittedName>
        <fullName evidence="2">Uncharacterized protein</fullName>
    </submittedName>
</protein>